<evidence type="ECO:0000313" key="5">
    <source>
        <dbReference type="Proteomes" id="UP000039865"/>
    </source>
</evidence>
<feature type="coiled-coil region" evidence="1">
    <location>
        <begin position="263"/>
        <end position="329"/>
    </location>
</feature>
<keyword evidence="3" id="KW-1133">Transmembrane helix</keyword>
<dbReference type="EMBL" id="CCKQ01013926">
    <property type="protein sequence ID" value="CDW85648.1"/>
    <property type="molecule type" value="Genomic_DNA"/>
</dbReference>
<keyword evidence="1" id="KW-0175">Coiled coil</keyword>
<evidence type="ECO:0000256" key="1">
    <source>
        <dbReference type="SAM" id="Coils"/>
    </source>
</evidence>
<name>A0A078AXY1_STYLE</name>
<accession>A0A078AXY1</accession>
<evidence type="ECO:0000313" key="4">
    <source>
        <dbReference type="EMBL" id="CDW85648.1"/>
    </source>
</evidence>
<dbReference type="InParanoid" id="A0A078AXY1"/>
<feature type="compositionally biased region" description="Basic and acidic residues" evidence="2">
    <location>
        <begin position="1095"/>
        <end position="1104"/>
    </location>
</feature>
<dbReference type="Proteomes" id="UP000039865">
    <property type="component" value="Unassembled WGS sequence"/>
</dbReference>
<feature type="region of interest" description="Disordered" evidence="2">
    <location>
        <begin position="1084"/>
        <end position="1104"/>
    </location>
</feature>
<gene>
    <name evidence="4" type="primary">Contig16004.g17059</name>
    <name evidence="4" type="ORF">STYLEM_14730</name>
</gene>
<dbReference type="AlphaFoldDB" id="A0A078AXY1"/>
<keyword evidence="3" id="KW-0472">Membrane</keyword>
<proteinExistence type="predicted"/>
<feature type="transmembrane region" description="Helical" evidence="3">
    <location>
        <begin position="667"/>
        <end position="693"/>
    </location>
</feature>
<feature type="transmembrane region" description="Helical" evidence="3">
    <location>
        <begin position="638"/>
        <end position="660"/>
    </location>
</feature>
<keyword evidence="3" id="KW-0812">Transmembrane</keyword>
<feature type="transmembrane region" description="Helical" evidence="3">
    <location>
        <begin position="723"/>
        <end position="743"/>
    </location>
</feature>
<reference evidence="4 5" key="1">
    <citation type="submission" date="2014-06" db="EMBL/GenBank/DDBJ databases">
        <authorList>
            <person name="Swart Estienne"/>
        </authorList>
    </citation>
    <scope>NUCLEOTIDE SEQUENCE [LARGE SCALE GENOMIC DNA]</scope>
    <source>
        <strain evidence="4 5">130c</strain>
    </source>
</reference>
<keyword evidence="5" id="KW-1185">Reference proteome</keyword>
<evidence type="ECO:0000256" key="3">
    <source>
        <dbReference type="SAM" id="Phobius"/>
    </source>
</evidence>
<sequence>MPSMKSLEKQLQLKEIKNSLDTVWNIDEKVNFNEQDFNTLKSLMSRRNKPLKFPLGHFVRYLYKGKFRDQVEEEEKEKQEEDLKNVYIEKRFYNVVEIGFIFWFLIFRKDFTLAKLLAENERQYIEPFLDKMAKIIGVKKIKLLLNKSLSKMVSYPQGLKWGLLEAIKYKMDQFATEQLEVYEFLKSDKEFMLEMKELSAKFKCIRMLQLMYKDFFSPSYQLNFYEEITTKLSSGDTKKYVKKDDAEVKEDNIQILEVFHQKIKKYEIKIKNEHQKYKSYESNREINMTTSSGEEDYQEKELQKIRKNIEDYQNERDQLEQEMKYIISTPYYLENVNLTSELIKYQAYYVIPHLFRERIKVRECIEDHQIFIDDFKMILNLWDKFSFYVIYEISLKLLEKEENILALYPPDSQKNIVKLILTRVYIGSELLSRIKIQKWNQKFNKDLLSAIEQHCKDPNHIIYCQKPMLAICLLIEFIEKLMQNTKQQRNKCIAISQQLLNIGGKFVKELKDAEMVKFFSSQKDSRGRSALVIMSIKHFYTMLESPQMALIIKEQWHGPSSQCFGTYEMCSTYKISMSLYGYDEARRRFNSVLFDKKSYQFQYYIWPDSCSARRFDGDNFQYADLEKNSTRFEQDTRYFAFVWLKITNFVLAIQQFGIYVRMFRHMLVVLINFMILFFLWVACASLIFTVMFYNDSLEFQSYFQSFLNLYNGGLTNFDNKPPFNILSFIFMPILIIMHFNSKFKEIKKSMKKRTNRMFTKQELKEQQREEDFKENKNMDNKQRFNLFIEREELRIFSKTLKYYNDYFINKDKTEQVVSSTTEKLVNIKEKFMKQWEQIRKIDKQNLEYKKLQETMEKNKQEFQRQVVGHHQSKTSQYYFSNEASHEQALLIDKQIDKEPRKPAIKVQAVVGKLTYFKDPANQPEMSKKIVRITENFMNVMSINKQTMEEFILWLSNIENFLDIDKMRKVIYDEQIIEDMNDQDFEEYRQRLFNTKTTFFDKAIEKSSKKITNDFAEIQYANDIASNLEDINTQFKYLKKKMTRIFIFMQLVKPDGLQFKEDLFGSHDEKSHVRAASEIISKHASELRRQKRKKREAKDKEDQNNKFFEYEKQKLQLTNPYSIRL</sequence>
<protein>
    <submittedName>
        <fullName evidence="4">Uncharacterized protein</fullName>
    </submittedName>
</protein>
<organism evidence="4 5">
    <name type="scientific">Stylonychia lemnae</name>
    <name type="common">Ciliate</name>
    <dbReference type="NCBI Taxonomy" id="5949"/>
    <lineage>
        <taxon>Eukaryota</taxon>
        <taxon>Sar</taxon>
        <taxon>Alveolata</taxon>
        <taxon>Ciliophora</taxon>
        <taxon>Intramacronucleata</taxon>
        <taxon>Spirotrichea</taxon>
        <taxon>Stichotrichia</taxon>
        <taxon>Sporadotrichida</taxon>
        <taxon>Oxytrichidae</taxon>
        <taxon>Stylonychinae</taxon>
        <taxon>Stylonychia</taxon>
    </lineage>
</organism>
<evidence type="ECO:0000256" key="2">
    <source>
        <dbReference type="SAM" id="MobiDB-lite"/>
    </source>
</evidence>